<dbReference type="InterPro" id="IPR045851">
    <property type="entry name" value="AMP-bd_C_sf"/>
</dbReference>
<evidence type="ECO:0000256" key="6">
    <source>
        <dbReference type="ARBA" id="ARBA00022898"/>
    </source>
</evidence>
<dbReference type="RefSeq" id="WP_280578239.1">
    <property type="nucleotide sequence ID" value="NZ_JARXRO010000014.1"/>
</dbReference>
<dbReference type="Gene3D" id="3.30.300.30">
    <property type="match status" value="1"/>
</dbReference>
<dbReference type="SUPFAM" id="SSF47336">
    <property type="entry name" value="ACP-like"/>
    <property type="match status" value="2"/>
</dbReference>
<dbReference type="InterPro" id="IPR015421">
    <property type="entry name" value="PyrdxlP-dep_Trfase_major"/>
</dbReference>
<evidence type="ECO:0000313" key="10">
    <source>
        <dbReference type="Proteomes" id="UP001156873"/>
    </source>
</evidence>
<dbReference type="InterPro" id="IPR050091">
    <property type="entry name" value="PKS_NRPS_Biosynth_Enz"/>
</dbReference>
<feature type="domain" description="Carrier" evidence="7">
    <location>
        <begin position="771"/>
        <end position="846"/>
    </location>
</feature>
<comment type="cofactor">
    <cofactor evidence="1">
        <name>pyridoxal 5'-phosphate</name>
        <dbReference type="ChEBI" id="CHEBI:597326"/>
    </cofactor>
</comment>
<dbReference type="InterPro" id="IPR014031">
    <property type="entry name" value="Ketoacyl_synth_C"/>
</dbReference>
<evidence type="ECO:0000256" key="3">
    <source>
        <dbReference type="ARBA" id="ARBA00022450"/>
    </source>
</evidence>
<dbReference type="InterPro" id="IPR014043">
    <property type="entry name" value="Acyl_transferase_dom"/>
</dbReference>
<dbReference type="Pfam" id="PF00550">
    <property type="entry name" value="PP-binding"/>
    <property type="match status" value="2"/>
</dbReference>
<dbReference type="InterPro" id="IPR015422">
    <property type="entry name" value="PyrdxlP-dep_Trfase_small"/>
</dbReference>
<keyword evidence="10" id="KW-1185">Reference proteome</keyword>
<dbReference type="SUPFAM" id="SSF53901">
    <property type="entry name" value="Thiolase-like"/>
    <property type="match status" value="1"/>
</dbReference>
<dbReference type="Gene3D" id="1.10.1200.10">
    <property type="entry name" value="ACP-like"/>
    <property type="match status" value="2"/>
</dbReference>
<dbReference type="Gene3D" id="3.90.1150.10">
    <property type="entry name" value="Aspartate Aminotransferase, domain 1"/>
    <property type="match status" value="1"/>
</dbReference>
<dbReference type="Pfam" id="PF00698">
    <property type="entry name" value="Acyl_transf_1"/>
    <property type="match status" value="1"/>
</dbReference>
<accession>A0ABT6JTB3</accession>
<dbReference type="InterPro" id="IPR016039">
    <property type="entry name" value="Thiolase-like"/>
</dbReference>
<dbReference type="Pfam" id="PF02801">
    <property type="entry name" value="Ketoacyl-synt_C"/>
    <property type="match status" value="1"/>
</dbReference>
<organism evidence="9 10">
    <name type="scientific">Luteimonas kalidii</name>
    <dbReference type="NCBI Taxonomy" id="3042025"/>
    <lineage>
        <taxon>Bacteria</taxon>
        <taxon>Pseudomonadati</taxon>
        <taxon>Pseudomonadota</taxon>
        <taxon>Gammaproteobacteria</taxon>
        <taxon>Lysobacterales</taxon>
        <taxon>Lysobacteraceae</taxon>
        <taxon>Luteimonas</taxon>
    </lineage>
</organism>
<dbReference type="PANTHER" id="PTHR43775:SF51">
    <property type="entry name" value="INACTIVE PHENOLPHTHIOCEROL SYNTHESIS POLYKETIDE SYNTHASE TYPE I PKS1-RELATED"/>
    <property type="match status" value="1"/>
</dbReference>
<dbReference type="SMART" id="SM00823">
    <property type="entry name" value="PKS_PP"/>
    <property type="match status" value="2"/>
</dbReference>
<dbReference type="InterPro" id="IPR001227">
    <property type="entry name" value="Ac_transferase_dom_sf"/>
</dbReference>
<dbReference type="CDD" id="cd17651">
    <property type="entry name" value="A_NRPS_VisG_like"/>
    <property type="match status" value="1"/>
</dbReference>
<feature type="domain" description="Ketosynthase family 3 (KS3)" evidence="8">
    <location>
        <begin position="864"/>
        <end position="1291"/>
    </location>
</feature>
<dbReference type="Gene3D" id="2.30.38.10">
    <property type="entry name" value="Luciferase, Domain 3"/>
    <property type="match status" value="1"/>
</dbReference>
<dbReference type="Pfam" id="PF00202">
    <property type="entry name" value="Aminotran_3"/>
    <property type="match status" value="1"/>
</dbReference>
<dbReference type="InterPro" id="IPR020845">
    <property type="entry name" value="AMP-binding_CS"/>
</dbReference>
<dbReference type="SUPFAM" id="SSF55048">
    <property type="entry name" value="Probable ACP-binding domain of malonyl-CoA ACP transacylase"/>
    <property type="match status" value="1"/>
</dbReference>
<dbReference type="Gene3D" id="3.40.366.10">
    <property type="entry name" value="Malonyl-Coenzyme A Acyl Carrier Protein, domain 2"/>
    <property type="match status" value="1"/>
</dbReference>
<evidence type="ECO:0000256" key="5">
    <source>
        <dbReference type="ARBA" id="ARBA00022679"/>
    </source>
</evidence>
<dbReference type="EMBL" id="JARXRO010000014">
    <property type="protein sequence ID" value="MDH5833932.1"/>
    <property type="molecule type" value="Genomic_DNA"/>
</dbReference>
<gene>
    <name evidence="9" type="ORF">QFW81_08325</name>
</gene>
<dbReference type="Gene3D" id="3.40.50.980">
    <property type="match status" value="2"/>
</dbReference>
<dbReference type="InterPro" id="IPR016036">
    <property type="entry name" value="Malonyl_transacylase_ACP-bd"/>
</dbReference>
<feature type="domain" description="Carrier" evidence="7">
    <location>
        <begin position="1772"/>
        <end position="1850"/>
    </location>
</feature>
<dbReference type="SUPFAM" id="SSF56801">
    <property type="entry name" value="Acetyl-CoA synthetase-like"/>
    <property type="match status" value="1"/>
</dbReference>
<dbReference type="Pfam" id="PF00501">
    <property type="entry name" value="AMP-binding"/>
    <property type="match status" value="1"/>
</dbReference>
<comment type="pathway">
    <text evidence="2">Lipid metabolism; fatty acid biosynthesis.</text>
</comment>
<keyword evidence="5" id="KW-0808">Transferase</keyword>
<dbReference type="Gene3D" id="3.40.47.10">
    <property type="match status" value="1"/>
</dbReference>
<dbReference type="SUPFAM" id="SSF53383">
    <property type="entry name" value="PLP-dependent transferases"/>
    <property type="match status" value="1"/>
</dbReference>
<evidence type="ECO:0000256" key="1">
    <source>
        <dbReference type="ARBA" id="ARBA00001933"/>
    </source>
</evidence>
<dbReference type="InterPro" id="IPR014030">
    <property type="entry name" value="Ketoacyl_synth_N"/>
</dbReference>
<dbReference type="InterPro" id="IPR000873">
    <property type="entry name" value="AMP-dep_synth/lig_dom"/>
</dbReference>
<dbReference type="Pfam" id="PF00109">
    <property type="entry name" value="ketoacyl-synt"/>
    <property type="match status" value="1"/>
</dbReference>
<dbReference type="Proteomes" id="UP001156873">
    <property type="component" value="Unassembled WGS sequence"/>
</dbReference>
<dbReference type="PROSITE" id="PS00455">
    <property type="entry name" value="AMP_BINDING"/>
    <property type="match status" value="1"/>
</dbReference>
<dbReference type="Gene3D" id="3.30.70.3290">
    <property type="match status" value="1"/>
</dbReference>
<keyword evidence="6" id="KW-0663">Pyridoxal phosphate</keyword>
<dbReference type="Pfam" id="PF22621">
    <property type="entry name" value="CurL-like_PKS_C"/>
    <property type="match status" value="1"/>
</dbReference>
<keyword evidence="3" id="KW-0596">Phosphopantetheine</keyword>
<dbReference type="PANTHER" id="PTHR43775">
    <property type="entry name" value="FATTY ACID SYNTHASE"/>
    <property type="match status" value="1"/>
</dbReference>
<evidence type="ECO:0000256" key="2">
    <source>
        <dbReference type="ARBA" id="ARBA00005194"/>
    </source>
</evidence>
<reference evidence="9 10" key="1">
    <citation type="submission" date="2023-04" db="EMBL/GenBank/DDBJ databases">
        <title>Luteimonas sp. M1R5S59.</title>
        <authorList>
            <person name="Sun J.-Q."/>
        </authorList>
    </citation>
    <scope>NUCLEOTIDE SEQUENCE [LARGE SCALE GENOMIC DNA]</scope>
    <source>
        <strain evidence="9 10">M1R5S59</strain>
    </source>
</reference>
<dbReference type="SMART" id="SM00827">
    <property type="entry name" value="PKS_AT"/>
    <property type="match status" value="1"/>
</dbReference>
<evidence type="ECO:0000259" key="7">
    <source>
        <dbReference type="PROSITE" id="PS50075"/>
    </source>
</evidence>
<name>A0ABT6JTB3_9GAMM</name>
<dbReference type="InterPro" id="IPR015424">
    <property type="entry name" value="PyrdxlP-dep_Trfase"/>
</dbReference>
<dbReference type="PROSITE" id="PS50075">
    <property type="entry name" value="CARRIER"/>
    <property type="match status" value="2"/>
</dbReference>
<dbReference type="SMART" id="SM00825">
    <property type="entry name" value="PKS_KS"/>
    <property type="match status" value="1"/>
</dbReference>
<dbReference type="InterPro" id="IPR016035">
    <property type="entry name" value="Acyl_Trfase/lysoPLipase"/>
</dbReference>
<dbReference type="InterPro" id="IPR020841">
    <property type="entry name" value="PKS_Beta-ketoAc_synthase_dom"/>
</dbReference>
<dbReference type="Gene3D" id="3.30.559.30">
    <property type="entry name" value="Nonribosomal peptide synthetase, condensation domain"/>
    <property type="match status" value="1"/>
</dbReference>
<dbReference type="Gene3D" id="3.40.640.10">
    <property type="entry name" value="Type I PLP-dependent aspartate aminotransferase-like (Major domain)"/>
    <property type="match status" value="1"/>
</dbReference>
<dbReference type="InterPro" id="IPR010071">
    <property type="entry name" value="AA_adenyl_dom"/>
</dbReference>
<protein>
    <submittedName>
        <fullName evidence="9">Amino acid adenylation domain-containing protein</fullName>
    </submittedName>
</protein>
<dbReference type="InterPro" id="IPR020806">
    <property type="entry name" value="PKS_PP-bd"/>
</dbReference>
<dbReference type="Pfam" id="PF13193">
    <property type="entry name" value="AMP-binding_C"/>
    <property type="match status" value="1"/>
</dbReference>
<comment type="caution">
    <text evidence="9">The sequence shown here is derived from an EMBL/GenBank/DDBJ whole genome shotgun (WGS) entry which is preliminary data.</text>
</comment>
<dbReference type="PROSITE" id="PS00606">
    <property type="entry name" value="KS3_1"/>
    <property type="match status" value="1"/>
</dbReference>
<dbReference type="PROSITE" id="PS52004">
    <property type="entry name" value="KS3_2"/>
    <property type="match status" value="1"/>
</dbReference>
<dbReference type="InterPro" id="IPR049704">
    <property type="entry name" value="Aminotrans_3_PPA_site"/>
</dbReference>
<dbReference type="InterPro" id="IPR018201">
    <property type="entry name" value="Ketoacyl_synth_AS"/>
</dbReference>
<dbReference type="SUPFAM" id="SSF52777">
    <property type="entry name" value="CoA-dependent acyltransferases"/>
    <property type="match status" value="1"/>
</dbReference>
<keyword evidence="4" id="KW-0597">Phosphoprotein</keyword>
<dbReference type="SUPFAM" id="SSF52151">
    <property type="entry name" value="FabD/lysophospholipase-like"/>
    <property type="match status" value="1"/>
</dbReference>
<dbReference type="InterPro" id="IPR025110">
    <property type="entry name" value="AMP-bd_C"/>
</dbReference>
<proteinExistence type="predicted"/>
<evidence type="ECO:0000313" key="9">
    <source>
        <dbReference type="EMBL" id="MDH5833932.1"/>
    </source>
</evidence>
<sequence>MNESIGDWDTVLSGAPESIGLASPDAAAGLGAVEDTVDLLLAGQVAAVAAARNLATGEVLLTAFALLLRRLSGQADFVIQHVAADGRALPLRFQWPDGVERSACLQSAAQLVRDASAHADALGETEAARPWQAIFSDGAPLPARPGVTVLGLETGRGDAGGRIDVTLHFDRAALDDARARLWLACWHNLLRALVEEASNDGSDAHSAGRSIESPDLLDPAQAVAAVARGNDTAVEYPAVAGVHRLFEAQVARTPDAVALVQGTRRLTYAELDASANRLARHLRSLGVTADERVAIYVDRGVEVVLGLLAVLKAGGAYVPLDPTYPADRLAYTLSDSAPRVLLTMAGMAQDARSVLGELPETLAVLDLAAPEPAWAQLPSHDLDAAEAGVGSDDLAYVLYTSGSTGKPKGVAMPHGPLANLVHWQVREPGNDAPLRTLQFAALGFDVCFQEVFATLATGGELHLVDQDTRLSAGKLFDFVVEHRIERMFLPYFALQMLAEGLEGHLAALRDGAPLDCALREVITAGEQLRIEPKIVRFFQHLPGCRLHNHYGPTETHVVTALTLGSDPGAWPRLPSIGRPIANARVYILDAQGRVVPDGVVGELYLAGPVVARGYLARPDLSADRFVPDPFVAGEARMYRTGDLGRRLLDGEIEYLGRQDFQVKIRGFRVELGEIEARLMAMPGVREAGVLAREDVPGLKRLVAYLSPVDPGAPVDLERLRRELVAQLPDYMVPAAYVQLDALPHSPNGKLDRAALPRPGRGRPDWAGAYARPRTPVEAALCRIFADVLDLEDLGRDDSFFDLGGTSLLAIRVLESARRERVGDVPPMALFRSPTPALLALEMSAGAGAAVLDASRIAARRGPADEPVAIIAMAGRFPGAASVEALWEALCAGRDGVTRFAPGELDASIPEALRTDPGYVPARGVFEGFDSFDAAFFGISPKEAELMDPQQRVFLELCWECIERAGHVPDATTVPVGVFAGMYNASYFQRNVAAHPDLVEKLGAFQVMLGNEKDYIATRVAHKLNLTGPAISVHTACSTSLVAIVQAVDSLRAGRCGMALAGGIAITCPVASGHVYQEGGMLSADGSTRSFDADATGTVFSDGAAVVLLKRLSDAIADGDPIHALIRGAAVNNDGAGKASFTAPSSEGQAAVIAMAHADAGVEPRSIGYVEAHGTATPMGDPIEVEGLTRAFRLGTADTGFCVLGSVKSNLGHTLMAAGAAGVIKTACSLRHGCIPPTAHFRAANPVIDFAATPFRASGELLDWPLPADAPRRAGVSSFGVGGTNAHVVMEQPPEIAPSEAVDGAKLLVLSARTPAALVESATRLAAHLEAEPDANLADVAWTLAAGRKAFAHRLALAVEDAPSAIAQLRGPELAAAALKCRPAREAEVVFLFPGQGCQYAGMGRVLHAREPAFRDAFEACATVLEGELDLHALVFGDDGDALLPTSVMQPAVFAIEYSLARWWMAQGLRPAAMVGHSVGEFVAATLAGVFELGDALRLVARRGQLMQAQPAGAMLSVRLPLEALQARLPVALSLAAENAPGACVVAGPHDAIDAFRSELEGAGIACRLLRTSHAFHSEMMEPAVAPFRAAVEALRRAAPSIPIVSTATGDWLGEAEATSADYWARHLREPVRYSAAIARVLERGAGQILLEVGPRNTLAALARQQPLLQTQRIPAVASLADAPDGEHAALLGAFGQLWTHGAGLDPVVLDRRPRRLRVRLPTYPFEKRRYWVEPPVAAASNVVPHPALAARAAPEPLMSVVTSVPSAAVAIDRRPRLLADVREVFEDVAGFDLSDAEGDANFIELGLDSLMLTQVALQLQKTFALKISFRQLMGEYSSLDRLVAGLDAQLPPEPAVATAAAAVAVESIVTQAAAAPVAGTVAAPVSAPAMPTLFAAAPIASMADGDALRGLIAQQMQLMSQQLALLAGGAPAIAAPVAAVASAQPVAMAQAAAPTAPAAAPALADPSPATATGATDEEAALAHTRYDLKKAFGAIARIDAAGGVDLAPHQRERLDAFVRRYTARTPKSKAYTQQHRAHMADPRVVTGFRPLTKEIVYQIVVERSKGARVWDIDGHEYVDALNGFGTSLFGWQPEFVVEAVQRQVEAGYEIGPMHPLAGEVSQLVCELTGHERAALCNTGSEAVLGAMRIARTVTGRETIVVFSGSYHGINDEVIVRGTKKLRAVPAAPGILRNTAEKVLVLDYGTPETLEIIRERAHELAAVLVEPVQSRRPDFQPVEFLKQVRQITADAGAALIFDEVITGFRSHPGGAQALFGIRADLATYGKVVGGGFPIGVMAGSHAFMDALDGGHWDYGDDSTPTVGVTYFAGTFVRHPLTLAAAKASLLHMKQHGAALQERLNERTTAMAEEINAFCEDVGAPVRVRHFASLWRTHFEEDHPLQDLLFAMMRSRGIHILDNFPCFFTTAHAEADFRAIIDAYKASVQELQESGFLPRSAATSRTVMDAQAPAVPGARLGRDPEGRPAWYVPDPATPGQYLKVGA</sequence>
<dbReference type="InterPro" id="IPR036736">
    <property type="entry name" value="ACP-like_sf"/>
</dbReference>
<dbReference type="InterPro" id="IPR005814">
    <property type="entry name" value="Aminotrans_3"/>
</dbReference>
<dbReference type="CDD" id="cd00833">
    <property type="entry name" value="PKS"/>
    <property type="match status" value="1"/>
</dbReference>
<evidence type="ECO:0000256" key="4">
    <source>
        <dbReference type="ARBA" id="ARBA00022553"/>
    </source>
</evidence>
<dbReference type="PROSITE" id="PS00600">
    <property type="entry name" value="AA_TRANSFER_CLASS_3"/>
    <property type="match status" value="1"/>
</dbReference>
<dbReference type="InterPro" id="IPR009081">
    <property type="entry name" value="PP-bd_ACP"/>
</dbReference>
<evidence type="ECO:0000259" key="8">
    <source>
        <dbReference type="PROSITE" id="PS52004"/>
    </source>
</evidence>
<dbReference type="NCBIfam" id="TIGR01733">
    <property type="entry name" value="AA-adenyl-dom"/>
    <property type="match status" value="1"/>
</dbReference>